<dbReference type="AlphaFoldDB" id="A0A3B0SY30"/>
<gene>
    <name evidence="2" type="ORF">MNBD_ALPHA09-693</name>
</gene>
<reference evidence="2" key="1">
    <citation type="submission" date="2018-06" db="EMBL/GenBank/DDBJ databases">
        <authorList>
            <person name="Zhirakovskaya E."/>
        </authorList>
    </citation>
    <scope>NUCLEOTIDE SEQUENCE</scope>
</reference>
<evidence type="ECO:0000313" key="2">
    <source>
        <dbReference type="EMBL" id="VAW11371.1"/>
    </source>
</evidence>
<protein>
    <recommendedName>
        <fullName evidence="3">Tetratricopeptide repeat protein</fullName>
    </recommendedName>
</protein>
<sequence>MAQANSPLRGEVVAREENGHARLVFTFPEPIEFERTIANGVLVLSLKTPVDIDLSGLALSVPSYIVAARRGPDDASLRFALARRLTVAVLPAAERLFVDLLPEGWQGPLPTLPEDVVAELAERAAKIERAKRLARNGVSNLSSVPLTLRVGRYPTFSRIVFEWNDAVETILSRSGNTVKIKFNRPGEVDLTRLNVDPPPNVRGARMDTEDGRTEVQIDVAIGADVRGFRENTSYVLDIASDDGLGLDEIDVVTQGQVSGALPPAPTGDEKIRLSGTASPPASEKGDQIPGAKAGEAIQGVPLAADSEPDPAKPTNFASSTVDPGTEPEKPPTTSGNLEISVSPLVIAGRPETPTPVPPDEPPDAAEPKIATGAPVARSPVAEQISAAQDGAAAQTGTQAPDGQAEELALVQMPDAAASEPEPSGPLPESIFDDPDQSEVTMEASAGEAPKAKPKVEAKIVGETLRITLPFGTPVAGAVFQRAQTLWMVFDADDALDFAAIAREGADRVNDVSVVVSGRMQVIRIKLKRRYLITASPQGRGWLVSVGDMVLDPATPVVLERALRADGRSKVVANLPDNGNVHWISDAEVGDQLAVVTAFGPARGMIKRQEFVEFAALPTAHGLVIKPIADDLAVRIAYADVVVTRDSGLTVSAARWRGYVPGQKGTGDGTRPGFINFDDWQQGGREDYRNQVKRISSTISRLESENRAGARLELARLYLAHQLGPEAYGMLQLGLEEDPEVENDPVFRAMRGVANIFMNHFKEARADFDVRGLAQDPHSALWRGIIASRQGRWREAQLAFAEGGVALDAYPADRQAIFRLAAARAALMTNDLESATRHLDALPNADLDETNRRKADLLGAKLARALGRTEQALAIFRQIADGPWGQEAAEAQFNRISLEVQKNAIPVADAIEQLETLAISWRGDDIELSVMQNLAELHVSTGNYQRALGIMREAVMARNGGERTRQIHQDMTEIFERLFLDDGARDMKPLKALSLFYEFRELTPVGRRGDEMIRKLVRRLIEVDLLSQASDLLNHQVENRLIGAARAQVAADLALIHLMNHKPELALRAIRRTRQAVLPISLQRKRNTLEARALAELGRVDMAVELLNTMEGADIEQLKADALWRGKRWQQAGLQFEKMLGDSWQGDADFSDVERLNVMRAGISFSLANDRIGTDRLRRKFIAKMSSSPDAVNFDVVTKVGQNTGADQGKGIAFNTLAAEIAEIDTLSAFIENFRKRYGEVGTRALGDTSDAGGAAAAQNG</sequence>
<proteinExistence type="predicted"/>
<feature type="region of interest" description="Disordered" evidence="1">
    <location>
        <begin position="256"/>
        <end position="290"/>
    </location>
</feature>
<accession>A0A3B0SY30</accession>
<evidence type="ECO:0008006" key="3">
    <source>
        <dbReference type="Google" id="ProtNLM"/>
    </source>
</evidence>
<dbReference type="InterPro" id="IPR011990">
    <property type="entry name" value="TPR-like_helical_dom_sf"/>
</dbReference>
<feature type="region of interest" description="Disordered" evidence="1">
    <location>
        <begin position="413"/>
        <end position="434"/>
    </location>
</feature>
<dbReference type="Gene3D" id="1.25.40.10">
    <property type="entry name" value="Tetratricopeptide repeat domain"/>
    <property type="match status" value="1"/>
</dbReference>
<feature type="region of interest" description="Disordered" evidence="1">
    <location>
        <begin position="303"/>
        <end position="368"/>
    </location>
</feature>
<name>A0A3B0SY30_9ZZZZ</name>
<evidence type="ECO:0000256" key="1">
    <source>
        <dbReference type="SAM" id="MobiDB-lite"/>
    </source>
</evidence>
<dbReference type="SUPFAM" id="SSF48452">
    <property type="entry name" value="TPR-like"/>
    <property type="match status" value="1"/>
</dbReference>
<organism evidence="2">
    <name type="scientific">hydrothermal vent metagenome</name>
    <dbReference type="NCBI Taxonomy" id="652676"/>
    <lineage>
        <taxon>unclassified sequences</taxon>
        <taxon>metagenomes</taxon>
        <taxon>ecological metagenomes</taxon>
    </lineage>
</organism>
<dbReference type="EMBL" id="UOEM01000031">
    <property type="protein sequence ID" value="VAW11371.1"/>
    <property type="molecule type" value="Genomic_DNA"/>
</dbReference>
<feature type="compositionally biased region" description="Low complexity" evidence="1">
    <location>
        <begin position="413"/>
        <end position="429"/>
    </location>
</feature>